<dbReference type="Proteomes" id="UP000478052">
    <property type="component" value="Unassembled WGS sequence"/>
</dbReference>
<dbReference type="EMBL" id="VUJU01010880">
    <property type="protein sequence ID" value="KAF0712575.1"/>
    <property type="molecule type" value="Genomic_DNA"/>
</dbReference>
<dbReference type="PANTHER" id="PTHR37162:SF11">
    <property type="match status" value="1"/>
</dbReference>
<feature type="coiled-coil region" evidence="1">
    <location>
        <begin position="698"/>
        <end position="738"/>
    </location>
</feature>
<reference evidence="2 3" key="1">
    <citation type="submission" date="2019-08" db="EMBL/GenBank/DDBJ databases">
        <title>Whole genome of Aphis craccivora.</title>
        <authorList>
            <person name="Voronova N.V."/>
            <person name="Shulinski R.S."/>
            <person name="Bandarenka Y.V."/>
            <person name="Zhorov D.G."/>
            <person name="Warner D."/>
        </authorList>
    </citation>
    <scope>NUCLEOTIDE SEQUENCE [LARGE SCALE GENOMIC DNA]</scope>
    <source>
        <strain evidence="2">180601</strain>
        <tissue evidence="2">Whole Body</tissue>
    </source>
</reference>
<protein>
    <submittedName>
        <fullName evidence="2">Uncharacterized protein</fullName>
    </submittedName>
</protein>
<keyword evidence="3" id="KW-1185">Reference proteome</keyword>
<evidence type="ECO:0000313" key="2">
    <source>
        <dbReference type="EMBL" id="KAF0712575.1"/>
    </source>
</evidence>
<proteinExistence type="predicted"/>
<dbReference type="OrthoDB" id="7693109at2759"/>
<accession>A0A6G0VX84</accession>
<evidence type="ECO:0000313" key="3">
    <source>
        <dbReference type="Proteomes" id="UP000478052"/>
    </source>
</evidence>
<gene>
    <name evidence="2" type="ORF">FWK35_00036721</name>
</gene>
<dbReference type="PANTHER" id="PTHR37162">
    <property type="entry name" value="HAT FAMILY DIMERISATION DOMAINCONTAINING PROTEIN-RELATED"/>
    <property type="match status" value="1"/>
</dbReference>
<sequence length="755" mass="86885">MSYKKTTFNANWLSNAKFKSWVKADVNNTNAFVCVICYKSVSLSNMGVQALISHMNSKKHQTIIQNCTTSTNQNLSSHFQTPSQTPVVKLNKFSDVQNKNLVEVQSSSNASSNKQIYLTSLIERDSKTKSEILWALHLISSHISMSAGAKSIDVMKLMFPDSEIVKSLQLKRTKLSYLITYGLARHFKLEFDDEISNCSCYTVEFDESLNKVSQKEQLDVHIRYWNETKKEVSVRYLTSVFLGHTNAVELLAALKEAIKVLNLRNIIQISMDGPNVNIKMLRDFKEELQQKNEKSINQIIFDIGSCGLHTMHNAFKNAIKSSKWNIIEFLRAIYNVFKDVPARRADFIKFSDSTTFPKKFCAVRWLQNIETSERAIKILPSLKKYVDCVQGTNRKPSSYSYNIMVDCLKDNFLHAKLAFFQTLASDIEPFLKIYQTDSPLVPFLYTDLSNILKLVMERFVKAEVLDKCNNNLTKIDLLNKENLIGAKKINLGYSTRAAIRLTNATEKEILQFRIECHSVLQIFCQKLLDKSPIKYNLVKAISFCDPAVITDTRVSLLRLKNTLTIFNEHNWISGYTADCIERNFIMLFKNNTFMQRAKLYNRNNTRLDTFWIDISSEYELSDGQLDLLKMIFVLSHGNASVERGFSVNKECLIDNLADESLIAQRQVWAGIQSFGGVKDVEITKKMILNVRSARSYYVTALEEKKKEAQKQESIDQEKKRAKRKIEELQNKKIRIMEETRNIIDTLDQEIQSVKK</sequence>
<organism evidence="2 3">
    <name type="scientific">Aphis craccivora</name>
    <name type="common">Cowpea aphid</name>
    <dbReference type="NCBI Taxonomy" id="307492"/>
    <lineage>
        <taxon>Eukaryota</taxon>
        <taxon>Metazoa</taxon>
        <taxon>Ecdysozoa</taxon>
        <taxon>Arthropoda</taxon>
        <taxon>Hexapoda</taxon>
        <taxon>Insecta</taxon>
        <taxon>Pterygota</taxon>
        <taxon>Neoptera</taxon>
        <taxon>Paraneoptera</taxon>
        <taxon>Hemiptera</taxon>
        <taxon>Sternorrhyncha</taxon>
        <taxon>Aphidomorpha</taxon>
        <taxon>Aphidoidea</taxon>
        <taxon>Aphididae</taxon>
        <taxon>Aphidini</taxon>
        <taxon>Aphis</taxon>
        <taxon>Aphis</taxon>
    </lineage>
</organism>
<evidence type="ECO:0000256" key="1">
    <source>
        <dbReference type="SAM" id="Coils"/>
    </source>
</evidence>
<dbReference type="AlphaFoldDB" id="A0A6G0VX84"/>
<keyword evidence="1" id="KW-0175">Coiled coil</keyword>
<name>A0A6G0VX84_APHCR</name>
<comment type="caution">
    <text evidence="2">The sequence shown here is derived from an EMBL/GenBank/DDBJ whole genome shotgun (WGS) entry which is preliminary data.</text>
</comment>